<dbReference type="GO" id="GO:0006950">
    <property type="term" value="P:response to stress"/>
    <property type="evidence" value="ECO:0007669"/>
    <property type="project" value="UniProtKB-ARBA"/>
</dbReference>
<evidence type="ECO:0000313" key="18">
    <source>
        <dbReference type="EMBL" id="MBU3826252.1"/>
    </source>
</evidence>
<evidence type="ECO:0000256" key="13">
    <source>
        <dbReference type="ARBA" id="ARBA00023317"/>
    </source>
</evidence>
<keyword evidence="8" id="KW-0547">Nucleotide-binding</keyword>
<comment type="catalytic activity">
    <reaction evidence="15">
        <text>pyruvate + ATP = phosphoenolpyruvate + ADP + H(+)</text>
        <dbReference type="Rhea" id="RHEA:18157"/>
        <dbReference type="ChEBI" id="CHEBI:15361"/>
        <dbReference type="ChEBI" id="CHEBI:15378"/>
        <dbReference type="ChEBI" id="CHEBI:30616"/>
        <dbReference type="ChEBI" id="CHEBI:58702"/>
        <dbReference type="ChEBI" id="CHEBI:456216"/>
        <dbReference type="EC" id="2.7.1.40"/>
    </reaction>
</comment>
<dbReference type="GO" id="GO:0016301">
    <property type="term" value="F:kinase activity"/>
    <property type="evidence" value="ECO:0007669"/>
    <property type="project" value="UniProtKB-KW"/>
</dbReference>
<dbReference type="AlphaFoldDB" id="A0A9E2KMW3"/>
<evidence type="ECO:0000259" key="16">
    <source>
        <dbReference type="Pfam" id="PF00224"/>
    </source>
</evidence>
<organism evidence="18 19">
    <name type="scientific">Candidatus Anaerobiospirillum merdipullorum</name>
    <dbReference type="NCBI Taxonomy" id="2838450"/>
    <lineage>
        <taxon>Bacteria</taxon>
        <taxon>Pseudomonadati</taxon>
        <taxon>Pseudomonadota</taxon>
        <taxon>Gammaproteobacteria</taxon>
        <taxon>Aeromonadales</taxon>
        <taxon>Succinivibrionaceae</taxon>
        <taxon>Anaerobiospirillum</taxon>
    </lineage>
</organism>
<keyword evidence="11 15" id="KW-0460">Magnesium</keyword>
<evidence type="ECO:0000256" key="10">
    <source>
        <dbReference type="ARBA" id="ARBA00022840"/>
    </source>
</evidence>
<dbReference type="GO" id="GO:0000287">
    <property type="term" value="F:magnesium ion binding"/>
    <property type="evidence" value="ECO:0007669"/>
    <property type="project" value="UniProtKB-UniRule"/>
</dbReference>
<evidence type="ECO:0000256" key="1">
    <source>
        <dbReference type="ARBA" id="ARBA00001946"/>
    </source>
</evidence>
<dbReference type="NCBIfam" id="NF004978">
    <property type="entry name" value="PRK06354.1"/>
    <property type="match status" value="1"/>
</dbReference>
<evidence type="ECO:0000256" key="15">
    <source>
        <dbReference type="RuleBase" id="RU000504"/>
    </source>
</evidence>
<evidence type="ECO:0000256" key="8">
    <source>
        <dbReference type="ARBA" id="ARBA00022741"/>
    </source>
</evidence>
<comment type="cofactor">
    <cofactor evidence="1">
        <name>Mg(2+)</name>
        <dbReference type="ChEBI" id="CHEBI:18420"/>
    </cofactor>
</comment>
<dbReference type="PANTHER" id="PTHR11817">
    <property type="entry name" value="PYRUVATE KINASE"/>
    <property type="match status" value="1"/>
</dbReference>
<evidence type="ECO:0000256" key="6">
    <source>
        <dbReference type="ARBA" id="ARBA00022679"/>
    </source>
</evidence>
<evidence type="ECO:0000256" key="12">
    <source>
        <dbReference type="ARBA" id="ARBA00023152"/>
    </source>
</evidence>
<dbReference type="InterPro" id="IPR015795">
    <property type="entry name" value="Pyrv_Knase_C"/>
</dbReference>
<dbReference type="Proteomes" id="UP000824150">
    <property type="component" value="Unassembled WGS sequence"/>
</dbReference>
<comment type="cofactor">
    <cofactor evidence="2">
        <name>K(+)</name>
        <dbReference type="ChEBI" id="CHEBI:29103"/>
    </cofactor>
</comment>
<dbReference type="EMBL" id="JAHLFG010000023">
    <property type="protein sequence ID" value="MBU3826252.1"/>
    <property type="molecule type" value="Genomic_DNA"/>
</dbReference>
<keyword evidence="12 15" id="KW-0324">Glycolysis</keyword>
<keyword evidence="7" id="KW-0479">Metal-binding</keyword>
<keyword evidence="13 18" id="KW-0670">Pyruvate</keyword>
<dbReference type="SUPFAM" id="SSF50800">
    <property type="entry name" value="PK beta-barrel domain-like"/>
    <property type="match status" value="1"/>
</dbReference>
<dbReference type="EC" id="2.7.1.40" evidence="5 14"/>
<dbReference type="InterPro" id="IPR015813">
    <property type="entry name" value="Pyrv/PenolPyrv_kinase-like_dom"/>
</dbReference>
<dbReference type="InterPro" id="IPR036918">
    <property type="entry name" value="Pyrv_Knase_C_sf"/>
</dbReference>
<dbReference type="NCBIfam" id="TIGR01064">
    <property type="entry name" value="pyruv_kin"/>
    <property type="match status" value="1"/>
</dbReference>
<sequence>MERHCKHTRGDISVLKKTKMVCTIGPKSEQREKMEQLLNNGMNVMRLNFSHGDFEEHGGRITNLEAIMQETGRIFAVLLDTRGPEIRTGTLEGSQEIQLVTGQKITITTDSSVVGNRERISVTYKDLAKDLKVGDTVLLDDGLIALKVLSTTDSEINCEVLNNGTLGEKKGVNLPNTHITMPFLSEHDKNDLLFGIKRNVDFVAASFTRNRRDVLDIREFLDANGGKDIKIIAKIENQEGLDNFEEILATADGIMVARGDLGVEIPVQEVIFAQKHIIKRCNEVGKIVITATQMLDSMIKNPRPTRAEAGDVANAILDGSDAVMLSGESAKGKYPLEAVTTMATICQRTDREVEPRLSRAKLATEGTAAITDAICMGVVEAAESLNIPLIVVATEHGSSPRALRKFFPHAHILALTPHMKTARQLCLVRGVIPKLVNRINSTDEFFALGKKLALETGLAKHGDNIVMVSGALVPSGTTNTFSLHTI</sequence>
<dbReference type="NCBIfam" id="NF006664">
    <property type="entry name" value="PRK09206.1"/>
    <property type="match status" value="1"/>
</dbReference>
<dbReference type="InterPro" id="IPR018209">
    <property type="entry name" value="Pyrv_Knase_AS"/>
</dbReference>
<evidence type="ECO:0000256" key="4">
    <source>
        <dbReference type="ARBA" id="ARBA00008663"/>
    </source>
</evidence>
<dbReference type="PROSITE" id="PS00110">
    <property type="entry name" value="PYRUVATE_KINASE"/>
    <property type="match status" value="1"/>
</dbReference>
<evidence type="ECO:0000313" key="19">
    <source>
        <dbReference type="Proteomes" id="UP000824150"/>
    </source>
</evidence>
<evidence type="ECO:0000259" key="17">
    <source>
        <dbReference type="Pfam" id="PF02887"/>
    </source>
</evidence>
<evidence type="ECO:0000256" key="14">
    <source>
        <dbReference type="NCBIfam" id="TIGR01064"/>
    </source>
</evidence>
<dbReference type="Gene3D" id="3.40.1380.20">
    <property type="entry name" value="Pyruvate kinase, C-terminal domain"/>
    <property type="match status" value="1"/>
</dbReference>
<dbReference type="InterPro" id="IPR040442">
    <property type="entry name" value="Pyrv_kinase-like_dom_sf"/>
</dbReference>
<keyword evidence="10" id="KW-0067">ATP-binding</keyword>
<feature type="domain" description="Pyruvate kinase barrel" evidence="16">
    <location>
        <begin position="16"/>
        <end position="339"/>
    </location>
</feature>
<comment type="caution">
    <text evidence="18">The sequence shown here is derived from an EMBL/GenBank/DDBJ whole genome shotgun (WGS) entry which is preliminary data.</text>
</comment>
<dbReference type="Pfam" id="PF00224">
    <property type="entry name" value="PK"/>
    <property type="match status" value="1"/>
</dbReference>
<protein>
    <recommendedName>
        <fullName evidence="5 14">Pyruvate kinase</fullName>
        <ecNumber evidence="5 14">2.7.1.40</ecNumber>
    </recommendedName>
</protein>
<comment type="similarity">
    <text evidence="4 15">Belongs to the pyruvate kinase family.</text>
</comment>
<evidence type="ECO:0000256" key="2">
    <source>
        <dbReference type="ARBA" id="ARBA00001958"/>
    </source>
</evidence>
<dbReference type="SUPFAM" id="SSF51621">
    <property type="entry name" value="Phosphoenolpyruvate/pyruvate domain"/>
    <property type="match status" value="1"/>
</dbReference>
<dbReference type="Pfam" id="PF02887">
    <property type="entry name" value="PK_C"/>
    <property type="match status" value="1"/>
</dbReference>
<dbReference type="GO" id="GO:0004743">
    <property type="term" value="F:pyruvate kinase activity"/>
    <property type="evidence" value="ECO:0007669"/>
    <property type="project" value="UniProtKB-UniRule"/>
</dbReference>
<name>A0A9E2KMW3_9GAMM</name>
<evidence type="ECO:0000256" key="5">
    <source>
        <dbReference type="ARBA" id="ARBA00012142"/>
    </source>
</evidence>
<dbReference type="InterPro" id="IPR011037">
    <property type="entry name" value="Pyrv_Knase-like_insert_dom_sf"/>
</dbReference>
<dbReference type="PRINTS" id="PR01050">
    <property type="entry name" value="PYRUVTKNASE"/>
</dbReference>
<reference evidence="18" key="1">
    <citation type="journal article" date="2021" name="PeerJ">
        <title>Extensive microbial diversity within the chicken gut microbiome revealed by metagenomics and culture.</title>
        <authorList>
            <person name="Gilroy R."/>
            <person name="Ravi A."/>
            <person name="Getino M."/>
            <person name="Pursley I."/>
            <person name="Horton D.L."/>
            <person name="Alikhan N.F."/>
            <person name="Baker D."/>
            <person name="Gharbi K."/>
            <person name="Hall N."/>
            <person name="Watson M."/>
            <person name="Adriaenssens E.M."/>
            <person name="Foster-Nyarko E."/>
            <person name="Jarju S."/>
            <person name="Secka A."/>
            <person name="Antonio M."/>
            <person name="Oren A."/>
            <person name="Chaudhuri R.R."/>
            <person name="La Ragione R."/>
            <person name="Hildebrand F."/>
            <person name="Pallen M.J."/>
        </authorList>
    </citation>
    <scope>NUCLEOTIDE SEQUENCE</scope>
    <source>
        <strain evidence="18">687</strain>
    </source>
</reference>
<dbReference type="FunFam" id="3.20.20.60:FF:000001">
    <property type="entry name" value="Pyruvate kinase"/>
    <property type="match status" value="1"/>
</dbReference>
<dbReference type="FunFam" id="2.40.33.10:FF:000001">
    <property type="entry name" value="Pyruvate kinase"/>
    <property type="match status" value="1"/>
</dbReference>
<comment type="pathway">
    <text evidence="3 15">Carbohydrate degradation; glycolysis; pyruvate from D-glyceraldehyde 3-phosphate: step 5/5.</text>
</comment>
<evidence type="ECO:0000256" key="9">
    <source>
        <dbReference type="ARBA" id="ARBA00022777"/>
    </source>
</evidence>
<dbReference type="SUPFAM" id="SSF52935">
    <property type="entry name" value="PK C-terminal domain-like"/>
    <property type="match status" value="1"/>
</dbReference>
<dbReference type="NCBIfam" id="NF004491">
    <property type="entry name" value="PRK05826.1"/>
    <property type="match status" value="1"/>
</dbReference>
<dbReference type="InterPro" id="IPR001697">
    <property type="entry name" value="Pyr_Knase"/>
</dbReference>
<keyword evidence="6 15" id="KW-0808">Transferase</keyword>
<evidence type="ECO:0000256" key="7">
    <source>
        <dbReference type="ARBA" id="ARBA00022723"/>
    </source>
</evidence>
<dbReference type="InterPro" id="IPR015793">
    <property type="entry name" value="Pyrv_Knase_brl"/>
</dbReference>
<evidence type="ECO:0000256" key="3">
    <source>
        <dbReference type="ARBA" id="ARBA00004997"/>
    </source>
</evidence>
<dbReference type="GO" id="GO:0005524">
    <property type="term" value="F:ATP binding"/>
    <property type="evidence" value="ECO:0007669"/>
    <property type="project" value="UniProtKB-KW"/>
</dbReference>
<reference evidence="18" key="2">
    <citation type="submission" date="2021-04" db="EMBL/GenBank/DDBJ databases">
        <authorList>
            <person name="Gilroy R."/>
        </authorList>
    </citation>
    <scope>NUCLEOTIDE SEQUENCE</scope>
    <source>
        <strain evidence="18">687</strain>
    </source>
</reference>
<evidence type="ECO:0000256" key="11">
    <source>
        <dbReference type="ARBA" id="ARBA00022842"/>
    </source>
</evidence>
<dbReference type="Gene3D" id="2.40.33.10">
    <property type="entry name" value="PK beta-barrel domain-like"/>
    <property type="match status" value="1"/>
</dbReference>
<feature type="domain" description="Pyruvate kinase C-terminal" evidence="17">
    <location>
        <begin position="372"/>
        <end position="483"/>
    </location>
</feature>
<dbReference type="Gene3D" id="3.20.20.60">
    <property type="entry name" value="Phosphoenolpyruvate-binding domains"/>
    <property type="match status" value="1"/>
</dbReference>
<dbReference type="GO" id="GO:0030955">
    <property type="term" value="F:potassium ion binding"/>
    <property type="evidence" value="ECO:0007669"/>
    <property type="project" value="UniProtKB-UniRule"/>
</dbReference>
<keyword evidence="9 15" id="KW-0418">Kinase</keyword>
<proteinExistence type="inferred from homology"/>
<dbReference type="InterPro" id="IPR015806">
    <property type="entry name" value="Pyrv_Knase_insert_dom_sf"/>
</dbReference>
<accession>A0A9E2KMW3</accession>
<gene>
    <name evidence="18" type="primary">pykF</name>
    <name evidence="18" type="ORF">IAA31_02005</name>
</gene>